<dbReference type="Proteomes" id="UP000030746">
    <property type="component" value="Unassembled WGS sequence"/>
</dbReference>
<keyword evidence="5" id="KW-1185">Reference proteome</keyword>
<keyword evidence="2 3" id="KW-0040">ANK repeat</keyword>
<reference evidence="4 5" key="1">
    <citation type="journal article" date="2013" name="Nature">
        <title>Insights into bilaterian evolution from three spiralian genomes.</title>
        <authorList>
            <person name="Simakov O."/>
            <person name="Marletaz F."/>
            <person name="Cho S.J."/>
            <person name="Edsinger-Gonzales E."/>
            <person name="Havlak P."/>
            <person name="Hellsten U."/>
            <person name="Kuo D.H."/>
            <person name="Larsson T."/>
            <person name="Lv J."/>
            <person name="Arendt D."/>
            <person name="Savage R."/>
            <person name="Osoegawa K."/>
            <person name="de Jong P."/>
            <person name="Grimwood J."/>
            <person name="Chapman J.A."/>
            <person name="Shapiro H."/>
            <person name="Aerts A."/>
            <person name="Otillar R.P."/>
            <person name="Terry A.Y."/>
            <person name="Boore J.L."/>
            <person name="Grigoriev I.V."/>
            <person name="Lindberg D.R."/>
            <person name="Seaver E.C."/>
            <person name="Weisblat D.A."/>
            <person name="Putnam N.H."/>
            <person name="Rokhsar D.S."/>
        </authorList>
    </citation>
    <scope>NUCLEOTIDE SEQUENCE [LARGE SCALE GENOMIC DNA]</scope>
</reference>
<dbReference type="STRING" id="225164.V4CG78"/>
<evidence type="ECO:0000256" key="2">
    <source>
        <dbReference type="ARBA" id="ARBA00023043"/>
    </source>
</evidence>
<keyword evidence="1" id="KW-0677">Repeat</keyword>
<accession>V4CG78</accession>
<proteinExistence type="predicted"/>
<dbReference type="HOGENOM" id="CLU_471165_0_0_1"/>
<dbReference type="PROSITE" id="PS50088">
    <property type="entry name" value="ANK_REPEAT"/>
    <property type="match status" value="1"/>
</dbReference>
<dbReference type="PANTHER" id="PTHR24198:SF165">
    <property type="entry name" value="ANKYRIN REPEAT-CONTAINING PROTEIN-RELATED"/>
    <property type="match status" value="1"/>
</dbReference>
<dbReference type="InterPro" id="IPR036770">
    <property type="entry name" value="Ankyrin_rpt-contain_sf"/>
</dbReference>
<evidence type="ECO:0000256" key="3">
    <source>
        <dbReference type="PROSITE-ProRule" id="PRU00023"/>
    </source>
</evidence>
<dbReference type="Gene3D" id="1.25.40.20">
    <property type="entry name" value="Ankyrin repeat-containing domain"/>
    <property type="match status" value="3"/>
</dbReference>
<dbReference type="RefSeq" id="XP_009048229.1">
    <property type="nucleotide sequence ID" value="XM_009049981.1"/>
</dbReference>
<evidence type="ECO:0000313" key="4">
    <source>
        <dbReference type="EMBL" id="ESP01070.1"/>
    </source>
</evidence>
<organism evidence="4 5">
    <name type="scientific">Lottia gigantea</name>
    <name type="common">Giant owl limpet</name>
    <dbReference type="NCBI Taxonomy" id="225164"/>
    <lineage>
        <taxon>Eukaryota</taxon>
        <taxon>Metazoa</taxon>
        <taxon>Spiralia</taxon>
        <taxon>Lophotrochozoa</taxon>
        <taxon>Mollusca</taxon>
        <taxon>Gastropoda</taxon>
        <taxon>Patellogastropoda</taxon>
        <taxon>Lottioidea</taxon>
        <taxon>Lottiidae</taxon>
        <taxon>Lottia</taxon>
    </lineage>
</organism>
<sequence length="579" mass="66815">MDGDDEYNVQISEQLLQAVDEDNEATVRDLLSKNAYIKSSGELNQIAINLAVKKQNIPIVKLLLDHGCDVNASTVDGDTAFINSLHHYLKGNRAITKLLLPYCNCIKLADALETRDQIPDLCFINFIQSLIKHRADFLTNNNNNKLQLVKLLLANDKLRLVCTFIDAGLCINSVTAHDENIYHLLAKYCEDDKVDYTDLIFHKIDLHHRNKDQNTPLMIASFLHNRSFIMCCIEESVRHLDIQNGEGHTALHLCIIGFAGIIKKLSKYKCEKYRKELCDFNYLPNFMHCVDILLKAGIKINTQDISGKTALMWAVMTNNKILVDKLLKAKADSRLLDCKGRSAIQYFNFMDYTDDLACFKLLYEYDGNRGLNLPQINGQTIIQNMLTFSELWNMDQRLLFIKFLIGRNISLHELNSSEYYVSYISLKDFSSKERMKLREILYISGAPHSEITTSLNFDIEEEAMKNYNRGGPRQAFAIFCNNMSLEKLCRRFIRQRSGSNIQEVATFLGVPHISDFLLLNDCPEYEIPHSLDYDRFLHNQTSHDYVNYNLYDFDCQTDGDSKLYDHIQYLNENSFYNFS</sequence>
<dbReference type="EMBL" id="KB200559">
    <property type="protein sequence ID" value="ESP01070.1"/>
    <property type="molecule type" value="Genomic_DNA"/>
</dbReference>
<feature type="repeat" description="ANK" evidence="3">
    <location>
        <begin position="43"/>
        <end position="75"/>
    </location>
</feature>
<dbReference type="KEGG" id="lgi:LOTGIDRAFT_172803"/>
<dbReference type="PANTHER" id="PTHR24198">
    <property type="entry name" value="ANKYRIN REPEAT AND PROTEIN KINASE DOMAIN-CONTAINING PROTEIN"/>
    <property type="match status" value="1"/>
</dbReference>
<dbReference type="GeneID" id="20242193"/>
<dbReference type="AlphaFoldDB" id="V4CG78"/>
<dbReference type="SUPFAM" id="SSF48403">
    <property type="entry name" value="Ankyrin repeat"/>
    <property type="match status" value="1"/>
</dbReference>
<evidence type="ECO:0000256" key="1">
    <source>
        <dbReference type="ARBA" id="ARBA00022737"/>
    </source>
</evidence>
<name>V4CG78_LOTGI</name>
<dbReference type="InterPro" id="IPR002110">
    <property type="entry name" value="Ankyrin_rpt"/>
</dbReference>
<dbReference type="OrthoDB" id="539213at2759"/>
<dbReference type="Pfam" id="PF12796">
    <property type="entry name" value="Ank_2"/>
    <property type="match status" value="2"/>
</dbReference>
<dbReference type="CTD" id="20242193"/>
<protein>
    <submittedName>
        <fullName evidence="4">Uncharacterized protein</fullName>
    </submittedName>
</protein>
<evidence type="ECO:0000313" key="5">
    <source>
        <dbReference type="Proteomes" id="UP000030746"/>
    </source>
</evidence>
<gene>
    <name evidence="4" type="ORF">LOTGIDRAFT_172803</name>
</gene>
<dbReference type="SMART" id="SM00248">
    <property type="entry name" value="ANK"/>
    <property type="match status" value="5"/>
</dbReference>